<name>A0A8C4RW73_ERPCA</name>
<dbReference type="InterPro" id="IPR053309">
    <property type="entry name" value="Balbiani_Body_Formation"/>
</dbReference>
<protein>
    <submittedName>
        <fullName evidence="2">Uncharacterized LOC114653481</fullName>
    </submittedName>
</protein>
<feature type="compositionally biased region" description="Polar residues" evidence="1">
    <location>
        <begin position="158"/>
        <end position="170"/>
    </location>
</feature>
<feature type="region of interest" description="Disordered" evidence="1">
    <location>
        <begin position="607"/>
        <end position="639"/>
    </location>
</feature>
<dbReference type="OrthoDB" id="9946561at2759"/>
<organism evidence="2 3">
    <name type="scientific">Erpetoichthys calabaricus</name>
    <name type="common">Rope fish</name>
    <name type="synonym">Calamoichthys calabaricus</name>
    <dbReference type="NCBI Taxonomy" id="27687"/>
    <lineage>
        <taxon>Eukaryota</taxon>
        <taxon>Metazoa</taxon>
        <taxon>Chordata</taxon>
        <taxon>Craniata</taxon>
        <taxon>Vertebrata</taxon>
        <taxon>Euteleostomi</taxon>
        <taxon>Actinopterygii</taxon>
        <taxon>Polypteriformes</taxon>
        <taxon>Polypteridae</taxon>
        <taxon>Erpetoichthys</taxon>
    </lineage>
</organism>
<dbReference type="AlphaFoldDB" id="A0A8C4RW73"/>
<feature type="compositionally biased region" description="Basic and acidic residues" evidence="1">
    <location>
        <begin position="132"/>
        <end position="141"/>
    </location>
</feature>
<evidence type="ECO:0000256" key="1">
    <source>
        <dbReference type="SAM" id="MobiDB-lite"/>
    </source>
</evidence>
<feature type="region of interest" description="Disordered" evidence="1">
    <location>
        <begin position="719"/>
        <end position="770"/>
    </location>
</feature>
<reference evidence="2" key="1">
    <citation type="submission" date="2021-06" db="EMBL/GenBank/DDBJ databases">
        <authorList>
            <consortium name="Wellcome Sanger Institute Data Sharing"/>
        </authorList>
    </citation>
    <scope>NUCLEOTIDE SEQUENCE [LARGE SCALE GENOMIC DNA]</scope>
</reference>
<feature type="compositionally biased region" description="Basic residues" evidence="1">
    <location>
        <begin position="721"/>
        <end position="734"/>
    </location>
</feature>
<dbReference type="GeneID" id="114653481"/>
<sequence>MNTTQSVGNGQHPPEHPRPFFYVQPPPPPQPPPPTHFPYQWHIQNMYNPYGFFPSSGYGYGYPFLPPNPYMEIPGYIVPQAQLYPADYRRVLTPHIPPTMAYHARRFRYQQNTLHREMMSSEVQTEPCSVMRDSENSRSTDLEQGAGSDSGLGERAAQASNSGTNSQCPSARQEGREDELGTSKTRMTTPRSYLFQKEEVRIECQDMPSALKIIRSRETTAEPRPSRADDLVHCDVWSVSSAEGVIPLYSSSVHEVGVLHNSICPEQNEVQCTPTFPDILLLGTSQSDSLPAICDQPQRALCDNPEKDGKMIMKENTSYGKGIQRDSGVKEICLVKNLKNVRFKILRLPFESIHTREGQKQSESVWSVETLMPYYPPADWLTEKGTGPDSECFSKRHSLEKVPENRMSSTVPDSPMHCSRRKCCKILKLPFVTHLESQRDESQWSVESIAPYVPSSCWLADFGNIYYYSKLPLTKEGCPMPSRTDPKGELPVEQNASGCPNASHASVNSFTSKKKRCLHVGETDIKTCMEDKASSHILHETGKIATEKIMKRNCAQCQSKLYLHNCQRVKAIKDVNMGKKVLHSAHALSKLTCTSCKNVAAKEARKSISPVMSTEEEEETDENSVGEEDSNNEKKSCRSCKMNGRKREAQLKGQSELCTKLPAQKKMEKNSCRETGCTVCHKVQGQSHPDLVMECYEEHTSRPDAGFYKELYQKTYQQKSQMHKPQARPPRRRGQYWPMNQRPGRNYYDGMDESFHRPSRGRGKRRGTRY</sequence>
<proteinExistence type="predicted"/>
<evidence type="ECO:0000313" key="3">
    <source>
        <dbReference type="Proteomes" id="UP000694620"/>
    </source>
</evidence>
<dbReference type="PANTHER" id="PTHR38654">
    <property type="entry name" value="BUCKY BALL-RELATED"/>
    <property type="match status" value="1"/>
</dbReference>
<dbReference type="PANTHER" id="PTHR38654:SF1">
    <property type="entry name" value="BUCKY BALL"/>
    <property type="match status" value="1"/>
</dbReference>
<evidence type="ECO:0000313" key="2">
    <source>
        <dbReference type="Ensembl" id="ENSECRP00000007740.1"/>
    </source>
</evidence>
<dbReference type="GeneTree" id="ENSGT00940000168188"/>
<dbReference type="Proteomes" id="UP000694620">
    <property type="component" value="Chromosome 6"/>
</dbReference>
<feature type="compositionally biased region" description="Acidic residues" evidence="1">
    <location>
        <begin position="614"/>
        <end position="630"/>
    </location>
</feature>
<feature type="region of interest" description="Disordered" evidence="1">
    <location>
        <begin position="1"/>
        <end position="27"/>
    </location>
</feature>
<accession>A0A8C4RW73</accession>
<feature type="region of interest" description="Disordered" evidence="1">
    <location>
        <begin position="120"/>
        <end position="187"/>
    </location>
</feature>
<reference evidence="2" key="3">
    <citation type="submission" date="2025-09" db="UniProtKB">
        <authorList>
            <consortium name="Ensembl"/>
        </authorList>
    </citation>
    <scope>IDENTIFICATION</scope>
</reference>
<feature type="compositionally biased region" description="Basic residues" evidence="1">
    <location>
        <begin position="757"/>
        <end position="770"/>
    </location>
</feature>
<dbReference type="Ensembl" id="ENSECRT00000007862.1">
    <property type="protein sequence ID" value="ENSECRP00000007740.1"/>
    <property type="gene ID" value="ENSECRG00000005166.1"/>
</dbReference>
<dbReference type="RefSeq" id="XP_028659663.1">
    <property type="nucleotide sequence ID" value="XM_028803830.2"/>
</dbReference>
<keyword evidence="3" id="KW-1185">Reference proteome</keyword>
<gene>
    <name evidence="2" type="primary">LOC114653481</name>
</gene>
<reference evidence="2" key="2">
    <citation type="submission" date="2025-08" db="UniProtKB">
        <authorList>
            <consortium name="Ensembl"/>
        </authorList>
    </citation>
    <scope>IDENTIFICATION</scope>
</reference>